<dbReference type="RefSeq" id="XP_007932384.1">
    <property type="nucleotide sequence ID" value="XM_007934193.1"/>
</dbReference>
<dbReference type="KEGG" id="pfj:MYCFIDRAFT_180394"/>
<dbReference type="HOGENOM" id="CLU_260028_0_0_1"/>
<protein>
    <submittedName>
        <fullName evidence="2">Uncharacterized protein</fullName>
    </submittedName>
</protein>
<organism evidence="2 3">
    <name type="scientific">Pseudocercospora fijiensis (strain CIRAD86)</name>
    <name type="common">Black leaf streak disease fungus</name>
    <name type="synonym">Mycosphaerella fijiensis</name>
    <dbReference type="NCBI Taxonomy" id="383855"/>
    <lineage>
        <taxon>Eukaryota</taxon>
        <taxon>Fungi</taxon>
        <taxon>Dikarya</taxon>
        <taxon>Ascomycota</taxon>
        <taxon>Pezizomycotina</taxon>
        <taxon>Dothideomycetes</taxon>
        <taxon>Dothideomycetidae</taxon>
        <taxon>Mycosphaerellales</taxon>
        <taxon>Mycosphaerellaceae</taxon>
        <taxon>Pseudocercospora</taxon>
    </lineage>
</organism>
<feature type="region of interest" description="Disordered" evidence="1">
    <location>
        <begin position="517"/>
        <end position="542"/>
    </location>
</feature>
<dbReference type="EMBL" id="KB446571">
    <property type="protein sequence ID" value="EME77059.1"/>
    <property type="molecule type" value="Genomic_DNA"/>
</dbReference>
<name>M2ZD60_PSEFD</name>
<evidence type="ECO:0000313" key="2">
    <source>
        <dbReference type="EMBL" id="EME77059.1"/>
    </source>
</evidence>
<evidence type="ECO:0000313" key="3">
    <source>
        <dbReference type="Proteomes" id="UP000016932"/>
    </source>
</evidence>
<dbReference type="OrthoDB" id="10643832at2759"/>
<dbReference type="GeneID" id="19334385"/>
<dbReference type="VEuPathDB" id="FungiDB:MYCFIDRAFT_180394"/>
<sequence>MRCVTVLDVSNLPLCQFSLEDKAAACAQADQTLMCCHYSTSLDGVEMTKLAENNLRVLNIVHCHKCCSTYICCSNIDRIIECVRNLYKDVSYQDPVAHVSLLNEIILIHGPLRSTRTRLGIDLRSDSTRPDRRGHLIMVVILSKALDFCTISQMLSMTIRILLLEPVSHRDSRFGTRRPKCSCLLFIGQSNSLAMSLFVISSSAMAIVRHEHHCRDMTTLSPEAIGTMQDPTWWQSTPEVVSKDQYMSLASCHWMELTKFGELQKVSKAVLLASRHLPTPTLTLAEMILSTCQHWRSQARTQAGRSTKMPTLRQLLFAGMPLLSHLNCFQSYLLSCLHLQKSSFPSNTHQCKMWRAGDSKRGPGAKEMELNEHMNGRRSLEISTLCQKTAAMKRNADGSSQGCKESVPFGKTSKVLTLLGFVFGLFWLYIARGVGEGGAHLASSAVYEASTVIVQRLLGRVSAALSSGEREQAQMSVDAVSKSSLLSFDCIGISSYRELIVPYLHVCVERDPAGMLQGTPASGSHNRKSTSHPERDAAQSKTRYLVGSTFDKQREESKLASLCLQGAIPENSSLGRGFKRELHSWQQVFECTPENSGHHLPHHHCRELWLVTVLSNAEGMNSHGCTKSVVVWKEQEHLKILLYQSLIKVLGLDEEGARTWGTLARTWGTLARTWGTLASQAKKRAALADAMTSLTSRLYSLVPQHTLMRYTPRSKLRNATAHACLHDLTTLHPALRQLGGTLASKHPGKMIILTTILSSIFGTDHDHDHHRYAQMGAQKSSRRRYKCNIKTRGSVLRPLQPCYSSDTVYFTVPCREIKEIPVAGYDWVGTPLQVRNWHGGATKPGRPASLRGHHERPFCCIDFGVGFEDSVGSLDHATEHMTYPLSSYHSRYMSDWAANLTLLTLMHSLASIDCPCLFACSLTVCRRYMLDVVVLAFTRWSSTSSKNPPMRVTGNASVQHHSNAAAGLELGLHDKVSCSSSDTLPVSNEVFGNKQSPLEPNSTILQSHLRIICHQTRLTKCRQICDATLRLELPIPRVESSCAASTASTTNDSAKNSPETMVHCSIALVHCSLEPRQTTPTAPLSDSRSATQRAAGNYPLARYCFLVLDNGISGSSPQAVASRVHRSMTSDTLKLLQPPANMALRKLRSIGSADPGPSDDEERYSHSCSRHPMIHIAKHVGACPIQRLILLNGHRFSPRNATAQSYRHNARFRTFLLLSAIDLKIWYESESERLNHFVADKESKVHTLISCGCRRRMIPNDLSGSKKEVPPRAAITIANGINGRHICSTYMEVVAPSTQAEPQTTAAKARMMPRTRTIR</sequence>
<evidence type="ECO:0000256" key="1">
    <source>
        <dbReference type="SAM" id="MobiDB-lite"/>
    </source>
</evidence>
<accession>M2ZD60</accession>
<dbReference type="Proteomes" id="UP000016932">
    <property type="component" value="Unassembled WGS sequence"/>
</dbReference>
<reference evidence="2 3" key="1">
    <citation type="journal article" date="2012" name="PLoS Pathog.">
        <title>Diverse lifestyles and strategies of plant pathogenesis encoded in the genomes of eighteen Dothideomycetes fungi.</title>
        <authorList>
            <person name="Ohm R.A."/>
            <person name="Feau N."/>
            <person name="Henrissat B."/>
            <person name="Schoch C.L."/>
            <person name="Horwitz B.A."/>
            <person name="Barry K.W."/>
            <person name="Condon B.J."/>
            <person name="Copeland A.C."/>
            <person name="Dhillon B."/>
            <person name="Glaser F."/>
            <person name="Hesse C.N."/>
            <person name="Kosti I."/>
            <person name="LaButti K."/>
            <person name="Lindquist E.A."/>
            <person name="Lucas S."/>
            <person name="Salamov A.A."/>
            <person name="Bradshaw R.E."/>
            <person name="Ciuffetti L."/>
            <person name="Hamelin R.C."/>
            <person name="Kema G.H.J."/>
            <person name="Lawrence C."/>
            <person name="Scott J.A."/>
            <person name="Spatafora J.W."/>
            <person name="Turgeon B.G."/>
            <person name="de Wit P.J.G.M."/>
            <person name="Zhong S."/>
            <person name="Goodwin S.B."/>
            <person name="Grigoriev I.V."/>
        </authorList>
    </citation>
    <scope>NUCLEOTIDE SEQUENCE [LARGE SCALE GENOMIC DNA]</scope>
    <source>
        <strain evidence="2 3">CIRAD86</strain>
    </source>
</reference>
<gene>
    <name evidence="2" type="ORF">MYCFIDRAFT_180394</name>
</gene>
<keyword evidence="3" id="KW-1185">Reference proteome</keyword>
<proteinExistence type="predicted"/>